<dbReference type="InterPro" id="IPR050570">
    <property type="entry name" value="Cell_wall_metabolism_enzyme"/>
</dbReference>
<dbReference type="Pfam" id="PF01551">
    <property type="entry name" value="Peptidase_M23"/>
    <property type="match status" value="1"/>
</dbReference>
<reference evidence="3" key="1">
    <citation type="submission" date="2022-10" db="EMBL/GenBank/DDBJ databases">
        <title>The complete genomes of actinobacterial strains from the NBC collection.</title>
        <authorList>
            <person name="Joergensen T.S."/>
            <person name="Alvarez Arevalo M."/>
            <person name="Sterndorff E.B."/>
            <person name="Faurdal D."/>
            <person name="Vuksanovic O."/>
            <person name="Mourched A.-S."/>
            <person name="Charusanti P."/>
            <person name="Shaw S."/>
            <person name="Blin K."/>
            <person name="Weber T."/>
        </authorList>
    </citation>
    <scope>NUCLEOTIDE SEQUENCE</scope>
    <source>
        <strain evidence="3">NBC_01482</strain>
    </source>
</reference>
<dbReference type="Proteomes" id="UP001432062">
    <property type="component" value="Chromosome"/>
</dbReference>
<keyword evidence="4" id="KW-1185">Reference proteome</keyword>
<dbReference type="EMBL" id="CP109441">
    <property type="protein sequence ID" value="WUV45487.1"/>
    <property type="molecule type" value="Genomic_DNA"/>
</dbReference>
<dbReference type="RefSeq" id="WP_327098694.1">
    <property type="nucleotide sequence ID" value="NZ_CP109149.1"/>
</dbReference>
<dbReference type="InterPro" id="IPR011055">
    <property type="entry name" value="Dup_hybrid_motif"/>
</dbReference>
<keyword evidence="1" id="KW-0732">Signal</keyword>
<evidence type="ECO:0000313" key="3">
    <source>
        <dbReference type="EMBL" id="WUV45487.1"/>
    </source>
</evidence>
<dbReference type="Gene3D" id="2.70.70.10">
    <property type="entry name" value="Glucose Permease (Domain IIA)"/>
    <property type="match status" value="1"/>
</dbReference>
<dbReference type="PANTHER" id="PTHR21666:SF270">
    <property type="entry name" value="MUREIN HYDROLASE ACTIVATOR ENVC"/>
    <property type="match status" value="1"/>
</dbReference>
<name>A0ABZ1YUC0_9NOCA</name>
<feature type="chain" id="PRO_5046213199" evidence="1">
    <location>
        <begin position="41"/>
        <end position="228"/>
    </location>
</feature>
<dbReference type="InterPro" id="IPR016047">
    <property type="entry name" value="M23ase_b-sheet_dom"/>
</dbReference>
<evidence type="ECO:0000313" key="4">
    <source>
        <dbReference type="Proteomes" id="UP001432062"/>
    </source>
</evidence>
<dbReference type="PANTHER" id="PTHR21666">
    <property type="entry name" value="PEPTIDASE-RELATED"/>
    <property type="match status" value="1"/>
</dbReference>
<feature type="signal peptide" evidence="1">
    <location>
        <begin position="1"/>
        <end position="40"/>
    </location>
</feature>
<sequence>MPVTVPLSYRLGATRSRRNRAATRVVAAAAVVSASLGVMAAVEPDALAGKTDQSADRTNGAIAFTAFTPREAQIPQTVPEAVIWEQNRIATEAARPRTVRPIEGLLTSNFGMRWGTLHAGLDFADTIGTPIAAVTDGTVIEAGPASGFGLWVRVQQDDGTIGIYGHVNDILATVGQQVRAGDVIATVGNRGFSTGPHLHYEIHSGDGAPIDPMPWLGARGIAVGFAPE</sequence>
<accession>A0ABZ1YUC0</accession>
<dbReference type="SUPFAM" id="SSF51261">
    <property type="entry name" value="Duplicated hybrid motif"/>
    <property type="match status" value="1"/>
</dbReference>
<evidence type="ECO:0000256" key="1">
    <source>
        <dbReference type="SAM" id="SignalP"/>
    </source>
</evidence>
<feature type="domain" description="M23ase beta-sheet core" evidence="2">
    <location>
        <begin position="117"/>
        <end position="212"/>
    </location>
</feature>
<proteinExistence type="predicted"/>
<protein>
    <submittedName>
        <fullName evidence="3">M23 family metallopeptidase</fullName>
    </submittedName>
</protein>
<gene>
    <name evidence="3" type="ORF">OG563_41370</name>
</gene>
<evidence type="ECO:0000259" key="2">
    <source>
        <dbReference type="Pfam" id="PF01551"/>
    </source>
</evidence>
<organism evidence="3 4">
    <name type="scientific">Nocardia vinacea</name>
    <dbReference type="NCBI Taxonomy" id="96468"/>
    <lineage>
        <taxon>Bacteria</taxon>
        <taxon>Bacillati</taxon>
        <taxon>Actinomycetota</taxon>
        <taxon>Actinomycetes</taxon>
        <taxon>Mycobacteriales</taxon>
        <taxon>Nocardiaceae</taxon>
        <taxon>Nocardia</taxon>
    </lineage>
</organism>
<dbReference type="CDD" id="cd12797">
    <property type="entry name" value="M23_peptidase"/>
    <property type="match status" value="1"/>
</dbReference>